<proteinExistence type="predicted"/>
<evidence type="ECO:0000313" key="3">
    <source>
        <dbReference type="Proteomes" id="UP000821866"/>
    </source>
</evidence>
<feature type="region of interest" description="Disordered" evidence="1">
    <location>
        <begin position="26"/>
        <end position="58"/>
    </location>
</feature>
<feature type="compositionally biased region" description="Acidic residues" evidence="1">
    <location>
        <begin position="30"/>
        <end position="43"/>
    </location>
</feature>
<gene>
    <name evidence="2" type="ORF">HPB51_011367</name>
</gene>
<comment type="caution">
    <text evidence="2">The sequence shown here is derived from an EMBL/GenBank/DDBJ whole genome shotgun (WGS) entry which is preliminary data.</text>
</comment>
<dbReference type="Proteomes" id="UP000821866">
    <property type="component" value="Chromosome 8"/>
</dbReference>
<feature type="compositionally biased region" description="Basic and acidic residues" evidence="1">
    <location>
        <begin position="141"/>
        <end position="167"/>
    </location>
</feature>
<organism evidence="2 3">
    <name type="scientific">Rhipicephalus microplus</name>
    <name type="common">Cattle tick</name>
    <name type="synonym">Boophilus microplus</name>
    <dbReference type="NCBI Taxonomy" id="6941"/>
    <lineage>
        <taxon>Eukaryota</taxon>
        <taxon>Metazoa</taxon>
        <taxon>Ecdysozoa</taxon>
        <taxon>Arthropoda</taxon>
        <taxon>Chelicerata</taxon>
        <taxon>Arachnida</taxon>
        <taxon>Acari</taxon>
        <taxon>Parasitiformes</taxon>
        <taxon>Ixodida</taxon>
        <taxon>Ixodoidea</taxon>
        <taxon>Ixodidae</taxon>
        <taxon>Rhipicephalinae</taxon>
        <taxon>Rhipicephalus</taxon>
        <taxon>Boophilus</taxon>
    </lineage>
</organism>
<evidence type="ECO:0000256" key="1">
    <source>
        <dbReference type="SAM" id="MobiDB-lite"/>
    </source>
</evidence>
<keyword evidence="3" id="KW-1185">Reference proteome</keyword>
<accession>A0A9J6D9M0</accession>
<sequence length="238" mass="26852">MTADTITIISRRRYVRADHRKCYSRVPDNENGESSENVCEDGDAGGVTARNNRGGMEADRAPRWLSGLLNAQNEKQKYRRTRKREMAERGRGNAQRRLAGPLKENEFLERPPKVATRSKRVMETKKEERVTAVATNVKRPKRDEQSCEQDGMRGRARKWPGERRRSATETTHGASEAEATVPGRREVSGSLMAGRPEPQRGHFPSRSRGSRPRSSPTPLRPRSEEAAAKNSALRRPVP</sequence>
<dbReference type="EMBL" id="JABSTU010000010">
    <property type="protein sequence ID" value="KAH8018735.1"/>
    <property type="molecule type" value="Genomic_DNA"/>
</dbReference>
<reference evidence="2" key="1">
    <citation type="journal article" date="2020" name="Cell">
        <title>Large-Scale Comparative Analyses of Tick Genomes Elucidate Their Genetic Diversity and Vector Capacities.</title>
        <authorList>
            <consortium name="Tick Genome and Microbiome Consortium (TIGMIC)"/>
            <person name="Jia N."/>
            <person name="Wang J."/>
            <person name="Shi W."/>
            <person name="Du L."/>
            <person name="Sun Y."/>
            <person name="Zhan W."/>
            <person name="Jiang J.F."/>
            <person name="Wang Q."/>
            <person name="Zhang B."/>
            <person name="Ji P."/>
            <person name="Bell-Sakyi L."/>
            <person name="Cui X.M."/>
            <person name="Yuan T.T."/>
            <person name="Jiang B.G."/>
            <person name="Yang W.F."/>
            <person name="Lam T.T."/>
            <person name="Chang Q.C."/>
            <person name="Ding S.J."/>
            <person name="Wang X.J."/>
            <person name="Zhu J.G."/>
            <person name="Ruan X.D."/>
            <person name="Zhao L."/>
            <person name="Wei J.T."/>
            <person name="Ye R.Z."/>
            <person name="Que T.C."/>
            <person name="Du C.H."/>
            <person name="Zhou Y.H."/>
            <person name="Cheng J.X."/>
            <person name="Dai P.F."/>
            <person name="Guo W.B."/>
            <person name="Han X.H."/>
            <person name="Huang E.J."/>
            <person name="Li L.F."/>
            <person name="Wei W."/>
            <person name="Gao Y.C."/>
            <person name="Liu J.Z."/>
            <person name="Shao H.Z."/>
            <person name="Wang X."/>
            <person name="Wang C.C."/>
            <person name="Yang T.C."/>
            <person name="Huo Q.B."/>
            <person name="Li W."/>
            <person name="Chen H.Y."/>
            <person name="Chen S.E."/>
            <person name="Zhou L.G."/>
            <person name="Ni X.B."/>
            <person name="Tian J.H."/>
            <person name="Sheng Y."/>
            <person name="Liu T."/>
            <person name="Pan Y.S."/>
            <person name="Xia L.Y."/>
            <person name="Li J."/>
            <person name="Zhao F."/>
            <person name="Cao W.C."/>
        </authorList>
    </citation>
    <scope>NUCLEOTIDE SEQUENCE</scope>
    <source>
        <strain evidence="2">Rmic-2018</strain>
    </source>
</reference>
<dbReference type="AlphaFoldDB" id="A0A9J6D9M0"/>
<reference evidence="2" key="2">
    <citation type="submission" date="2021-09" db="EMBL/GenBank/DDBJ databases">
        <authorList>
            <person name="Jia N."/>
            <person name="Wang J."/>
            <person name="Shi W."/>
            <person name="Du L."/>
            <person name="Sun Y."/>
            <person name="Zhan W."/>
            <person name="Jiang J."/>
            <person name="Wang Q."/>
            <person name="Zhang B."/>
            <person name="Ji P."/>
            <person name="Sakyi L.B."/>
            <person name="Cui X."/>
            <person name="Yuan T."/>
            <person name="Jiang B."/>
            <person name="Yang W."/>
            <person name="Lam T.T.-Y."/>
            <person name="Chang Q."/>
            <person name="Ding S."/>
            <person name="Wang X."/>
            <person name="Zhu J."/>
            <person name="Ruan X."/>
            <person name="Zhao L."/>
            <person name="Wei J."/>
            <person name="Que T."/>
            <person name="Du C."/>
            <person name="Cheng J."/>
            <person name="Dai P."/>
            <person name="Han X."/>
            <person name="Huang E."/>
            <person name="Gao Y."/>
            <person name="Liu J."/>
            <person name="Shao H."/>
            <person name="Ye R."/>
            <person name="Li L."/>
            <person name="Wei W."/>
            <person name="Wang X."/>
            <person name="Wang C."/>
            <person name="Huo Q."/>
            <person name="Li W."/>
            <person name="Guo W."/>
            <person name="Chen H."/>
            <person name="Chen S."/>
            <person name="Zhou L."/>
            <person name="Zhou L."/>
            <person name="Ni X."/>
            <person name="Tian J."/>
            <person name="Zhou Y."/>
            <person name="Sheng Y."/>
            <person name="Liu T."/>
            <person name="Pan Y."/>
            <person name="Xia L."/>
            <person name="Li J."/>
            <person name="Zhao F."/>
            <person name="Cao W."/>
        </authorList>
    </citation>
    <scope>NUCLEOTIDE SEQUENCE</scope>
    <source>
        <strain evidence="2">Rmic-2018</strain>
        <tissue evidence="2">Larvae</tissue>
    </source>
</reference>
<protein>
    <submittedName>
        <fullName evidence="2">Uncharacterized protein</fullName>
    </submittedName>
</protein>
<name>A0A9J6D9M0_RHIMP</name>
<feature type="compositionally biased region" description="Basic and acidic residues" evidence="1">
    <location>
        <begin position="121"/>
        <end position="130"/>
    </location>
</feature>
<evidence type="ECO:0000313" key="2">
    <source>
        <dbReference type="EMBL" id="KAH8018735.1"/>
    </source>
</evidence>
<feature type="region of interest" description="Disordered" evidence="1">
    <location>
        <begin position="121"/>
        <end position="238"/>
    </location>
</feature>